<comment type="caution">
    <text evidence="8">The sequence shown here is derived from an EMBL/GenBank/DDBJ whole genome shotgun (WGS) entry which is preliminary data.</text>
</comment>
<dbReference type="Gene3D" id="3.40.1010.10">
    <property type="entry name" value="Cobalt-precorrin-4 Transmethylase, Domain 1"/>
    <property type="match status" value="1"/>
</dbReference>
<dbReference type="NCBIfam" id="NF004790">
    <property type="entry name" value="PRK06136.1"/>
    <property type="match status" value="1"/>
</dbReference>
<evidence type="ECO:0000256" key="1">
    <source>
        <dbReference type="ARBA" id="ARBA00012162"/>
    </source>
</evidence>
<dbReference type="GO" id="GO:0032259">
    <property type="term" value="P:methylation"/>
    <property type="evidence" value="ECO:0007669"/>
    <property type="project" value="UniProtKB-KW"/>
</dbReference>
<dbReference type="AlphaFoldDB" id="A0A2T0UZP5"/>
<accession>A0A2T0UZP5</accession>
<dbReference type="InterPro" id="IPR014776">
    <property type="entry name" value="4pyrrole_Mease_sub2"/>
</dbReference>
<dbReference type="EMBL" id="PVTI01000002">
    <property type="protein sequence ID" value="PRY63374.1"/>
    <property type="molecule type" value="Genomic_DNA"/>
</dbReference>
<evidence type="ECO:0000256" key="6">
    <source>
        <dbReference type="SAM" id="MobiDB-lite"/>
    </source>
</evidence>
<dbReference type="FunFam" id="3.30.950.10:FF:000001">
    <property type="entry name" value="Siroheme synthase"/>
    <property type="match status" value="1"/>
</dbReference>
<keyword evidence="2 8" id="KW-0489">Methyltransferase</keyword>
<dbReference type="GO" id="GO:0004851">
    <property type="term" value="F:uroporphyrin-III C-methyltransferase activity"/>
    <property type="evidence" value="ECO:0007669"/>
    <property type="project" value="UniProtKB-EC"/>
</dbReference>
<dbReference type="GO" id="GO:0019354">
    <property type="term" value="P:siroheme biosynthetic process"/>
    <property type="evidence" value="ECO:0007669"/>
    <property type="project" value="InterPro"/>
</dbReference>
<gene>
    <name evidence="8" type="ORF">BCF74_102207</name>
</gene>
<dbReference type="Proteomes" id="UP000237822">
    <property type="component" value="Unassembled WGS sequence"/>
</dbReference>
<keyword evidence="5" id="KW-0627">Porphyrin biosynthesis</keyword>
<keyword evidence="9" id="KW-1185">Reference proteome</keyword>
<evidence type="ECO:0000259" key="7">
    <source>
        <dbReference type="Pfam" id="PF00590"/>
    </source>
</evidence>
<dbReference type="NCBIfam" id="TIGR01469">
    <property type="entry name" value="cobA_cysG_Cterm"/>
    <property type="match status" value="1"/>
</dbReference>
<organism evidence="8 9">
    <name type="scientific">Knoellia remsis</name>
    <dbReference type="NCBI Taxonomy" id="407159"/>
    <lineage>
        <taxon>Bacteria</taxon>
        <taxon>Bacillati</taxon>
        <taxon>Actinomycetota</taxon>
        <taxon>Actinomycetes</taxon>
        <taxon>Micrococcales</taxon>
        <taxon>Intrasporangiaceae</taxon>
        <taxon>Knoellia</taxon>
    </lineage>
</organism>
<protein>
    <recommendedName>
        <fullName evidence="1">uroporphyrinogen-III C-methyltransferase</fullName>
        <ecNumber evidence="1">2.1.1.107</ecNumber>
    </recommendedName>
</protein>
<dbReference type="SUPFAM" id="SSF53790">
    <property type="entry name" value="Tetrapyrrole methylase"/>
    <property type="match status" value="1"/>
</dbReference>
<evidence type="ECO:0000313" key="9">
    <source>
        <dbReference type="Proteomes" id="UP000237822"/>
    </source>
</evidence>
<feature type="domain" description="Tetrapyrrole methylase" evidence="7">
    <location>
        <begin position="108"/>
        <end position="320"/>
    </location>
</feature>
<dbReference type="RefSeq" id="WP_106296335.1">
    <property type="nucleotide sequence ID" value="NZ_PVTI01000002.1"/>
</dbReference>
<dbReference type="EC" id="2.1.1.107" evidence="1"/>
<evidence type="ECO:0000256" key="4">
    <source>
        <dbReference type="ARBA" id="ARBA00022691"/>
    </source>
</evidence>
<evidence type="ECO:0000256" key="3">
    <source>
        <dbReference type="ARBA" id="ARBA00022679"/>
    </source>
</evidence>
<proteinExistence type="predicted"/>
<dbReference type="FunFam" id="3.40.1010.10:FF:000001">
    <property type="entry name" value="Siroheme synthase"/>
    <property type="match status" value="1"/>
</dbReference>
<evidence type="ECO:0000313" key="8">
    <source>
        <dbReference type="EMBL" id="PRY63374.1"/>
    </source>
</evidence>
<keyword evidence="3 8" id="KW-0808">Transferase</keyword>
<dbReference type="CDD" id="cd11642">
    <property type="entry name" value="SUMT"/>
    <property type="match status" value="1"/>
</dbReference>
<dbReference type="InterPro" id="IPR000878">
    <property type="entry name" value="4pyrrol_Mease"/>
</dbReference>
<reference evidence="8 9" key="1">
    <citation type="submission" date="2018-03" db="EMBL/GenBank/DDBJ databases">
        <title>Genomic Encyclopedia of Archaeal and Bacterial Type Strains, Phase II (KMG-II): from individual species to whole genera.</title>
        <authorList>
            <person name="Goeker M."/>
        </authorList>
    </citation>
    <scope>NUCLEOTIDE SEQUENCE [LARGE SCALE GENOMIC DNA]</scope>
    <source>
        <strain evidence="8 9">ATCC BAA-1496</strain>
    </source>
</reference>
<dbReference type="Pfam" id="PF00590">
    <property type="entry name" value="TP_methylase"/>
    <property type="match status" value="1"/>
</dbReference>
<dbReference type="PANTHER" id="PTHR45790">
    <property type="entry name" value="SIROHEME SYNTHASE-RELATED"/>
    <property type="match status" value="1"/>
</dbReference>
<evidence type="ECO:0000256" key="2">
    <source>
        <dbReference type="ARBA" id="ARBA00022603"/>
    </source>
</evidence>
<sequence length="346" mass="35330">MSLTLPVPAGSRVLVTSPGRRIAETVHALTDQGADVAVTPMGSTDTATRATLEDLAGRQLITVLGEVHLTDFDVVVRDPLTDDATAPARREPDAAEALDAPRDASPGRVTLVGGGPGSADLLTVAGLRAIREADVLVCDRLAPLSALADARPDAEVVHVGKIPRGAFTPQEAINDLLVQNALAGKHVVRLKGGDSYVFGRGGEEWNACVAHGLPVEVVPGVTSAVAVPALAGIPLTHRGVTQGFVVVSGHVGPRDERNDADWAALAQSGLTIVILMGVAALGEICEVLVEHGLDPDTPAACIADGAMPSQRSVRATVSDIASVAAAEDLTPPAITVIGPVVTALEG</sequence>
<feature type="region of interest" description="Disordered" evidence="6">
    <location>
        <begin position="83"/>
        <end position="112"/>
    </location>
</feature>
<dbReference type="InterPro" id="IPR050161">
    <property type="entry name" value="Siro_Cobalamin_biosynth"/>
</dbReference>
<dbReference type="InterPro" id="IPR014777">
    <property type="entry name" value="4pyrrole_Mease_sub1"/>
</dbReference>
<evidence type="ECO:0000256" key="5">
    <source>
        <dbReference type="ARBA" id="ARBA00023244"/>
    </source>
</evidence>
<dbReference type="InterPro" id="IPR006366">
    <property type="entry name" value="CobA/CysG_C"/>
</dbReference>
<name>A0A2T0UZP5_9MICO</name>
<keyword evidence="4" id="KW-0949">S-adenosyl-L-methionine</keyword>
<dbReference type="Gene3D" id="3.30.950.10">
    <property type="entry name" value="Methyltransferase, Cobalt-precorrin-4 Transmethylase, Domain 2"/>
    <property type="match status" value="1"/>
</dbReference>
<dbReference type="PANTHER" id="PTHR45790:SF3">
    <property type="entry name" value="S-ADENOSYL-L-METHIONINE-DEPENDENT UROPORPHYRINOGEN III METHYLTRANSFERASE, CHLOROPLASTIC"/>
    <property type="match status" value="1"/>
</dbReference>
<dbReference type="OrthoDB" id="9815856at2"/>
<dbReference type="InterPro" id="IPR035996">
    <property type="entry name" value="4pyrrol_Methylase_sf"/>
</dbReference>